<sequence>MAEQKVIKSEVVELDYKKFENLTFENCTLVFKGGRPPELTDVTISECEFVFEGSAMNTVQMMQLIAHGGDGALVVNGMLDLKGWKEGNV</sequence>
<organism evidence="1 2">
    <name type="scientific">Puniceibacterium antarcticum</name>
    <dbReference type="NCBI Taxonomy" id="1206336"/>
    <lineage>
        <taxon>Bacteria</taxon>
        <taxon>Pseudomonadati</taxon>
        <taxon>Pseudomonadota</taxon>
        <taxon>Alphaproteobacteria</taxon>
        <taxon>Rhodobacterales</taxon>
        <taxon>Paracoccaceae</taxon>
        <taxon>Puniceibacterium</taxon>
    </lineage>
</organism>
<gene>
    <name evidence="1" type="ORF">P775_28555</name>
</gene>
<name>A0A2G8QT31_9RHOB</name>
<dbReference type="AlphaFoldDB" id="A0A2G8QT31"/>
<keyword evidence="2" id="KW-1185">Reference proteome</keyword>
<protein>
    <submittedName>
        <fullName evidence="1">Uncharacterized protein</fullName>
    </submittedName>
</protein>
<dbReference type="Proteomes" id="UP000231259">
    <property type="component" value="Unassembled WGS sequence"/>
</dbReference>
<accession>A0A2G8QT31</accession>
<evidence type="ECO:0000313" key="1">
    <source>
        <dbReference type="EMBL" id="PIL12455.1"/>
    </source>
</evidence>
<comment type="caution">
    <text evidence="1">The sequence shown here is derived from an EMBL/GenBank/DDBJ whole genome shotgun (WGS) entry which is preliminary data.</text>
</comment>
<dbReference type="RefSeq" id="WP_099913918.1">
    <property type="nucleotide sequence ID" value="NZ_AWWI01000186.1"/>
</dbReference>
<proteinExistence type="predicted"/>
<dbReference type="EMBL" id="AWWI01000186">
    <property type="protein sequence ID" value="PIL12455.1"/>
    <property type="molecule type" value="Genomic_DNA"/>
</dbReference>
<evidence type="ECO:0000313" key="2">
    <source>
        <dbReference type="Proteomes" id="UP000231259"/>
    </source>
</evidence>
<reference evidence="1 2" key="1">
    <citation type="submission" date="2013-09" db="EMBL/GenBank/DDBJ databases">
        <title>Genome sequencing of Phaeobacter antarcticus sp. nov. SM1211.</title>
        <authorList>
            <person name="Zhang X.-Y."/>
            <person name="Liu C."/>
            <person name="Chen X.-L."/>
            <person name="Xie B.-B."/>
            <person name="Qin Q.-L."/>
            <person name="Rong J.-C."/>
            <person name="Zhang Y.-Z."/>
        </authorList>
    </citation>
    <scope>NUCLEOTIDE SEQUENCE [LARGE SCALE GENOMIC DNA]</scope>
    <source>
        <strain evidence="1 2">SM1211</strain>
    </source>
</reference>
<dbReference type="OrthoDB" id="2623511at2"/>